<name>A0ABT4ICL3_9ACTO</name>
<keyword evidence="6" id="KW-0479">Metal-binding</keyword>
<dbReference type="SUPFAM" id="SSF52540">
    <property type="entry name" value="P-loop containing nucleoside triphosphate hydrolases"/>
    <property type="match status" value="1"/>
</dbReference>
<protein>
    <recommendedName>
        <fullName evidence="3">tRNA threonylcarbamoyladenosine biosynthesis protein TsaE</fullName>
    </recommendedName>
    <alternativeName>
        <fullName evidence="11">t(6)A37 threonylcarbamoyladenosine biosynthesis protein TsaE</fullName>
    </alternativeName>
</protein>
<dbReference type="PANTHER" id="PTHR33540:SF2">
    <property type="entry name" value="TRNA THREONYLCARBAMOYLADENOSINE BIOSYNTHESIS PROTEIN TSAE"/>
    <property type="match status" value="1"/>
</dbReference>
<keyword evidence="9" id="KW-0460">Magnesium</keyword>
<dbReference type="RefSeq" id="WP_268918674.1">
    <property type="nucleotide sequence ID" value="NZ_JAPTMY010000056.1"/>
</dbReference>
<comment type="similarity">
    <text evidence="2">Belongs to the TsaE family.</text>
</comment>
<sequence>MSGRAPHERGREVVIETADADATRDLGARLAALLRAGDLVVLSGALGAGKTTLAQGVGAAMGVRGRVSSPTFTIARVHPAPAGGPDLIHVDAYRLGSLEEVDALDLDSSMDESVTLVEWGRGKVEALSENRLEITVDRPRGGLSGDGAPAARPGSAAVADLAEADDSRRTVTVAATGPRWADVDLSRLKA</sequence>
<gene>
    <name evidence="13" type="primary">tsaE</name>
    <name evidence="13" type="ORF">OHJ16_15705</name>
</gene>
<evidence type="ECO:0000256" key="5">
    <source>
        <dbReference type="ARBA" id="ARBA00022694"/>
    </source>
</evidence>
<comment type="caution">
    <text evidence="13">The sequence shown here is derived from an EMBL/GenBank/DDBJ whole genome shotgun (WGS) entry which is preliminary data.</text>
</comment>
<organism evidence="13 14">
    <name type="scientific">Actinomyces israelii</name>
    <dbReference type="NCBI Taxonomy" id="1659"/>
    <lineage>
        <taxon>Bacteria</taxon>
        <taxon>Bacillati</taxon>
        <taxon>Actinomycetota</taxon>
        <taxon>Actinomycetes</taxon>
        <taxon>Actinomycetales</taxon>
        <taxon>Actinomycetaceae</taxon>
        <taxon>Actinomyces</taxon>
    </lineage>
</organism>
<keyword evidence="14" id="KW-1185">Reference proteome</keyword>
<evidence type="ECO:0000256" key="10">
    <source>
        <dbReference type="ARBA" id="ARBA00024908"/>
    </source>
</evidence>
<keyword evidence="8" id="KW-0067">ATP-binding</keyword>
<dbReference type="NCBIfam" id="TIGR00150">
    <property type="entry name" value="T6A_YjeE"/>
    <property type="match status" value="1"/>
</dbReference>
<comment type="function">
    <text evidence="10">Required for the formation of a threonylcarbamoyl group on adenosine at position 37 (t(6)A37) in tRNAs that read codons beginning with adenine. Is involved in the transfer of the threonylcarbamoyl moiety of threonylcarbamoyl-AMP (TC-AMP) to the N6 group of A37, together with TsaD and TsaB. TsaE seems to play an indirect role in the t(6)A biosynthesis pathway, possibly in regulating the core enzymatic function of TsaD.</text>
</comment>
<dbReference type="Proteomes" id="UP001072034">
    <property type="component" value="Unassembled WGS sequence"/>
</dbReference>
<evidence type="ECO:0000256" key="6">
    <source>
        <dbReference type="ARBA" id="ARBA00022723"/>
    </source>
</evidence>
<dbReference type="InterPro" id="IPR003442">
    <property type="entry name" value="T6A_TsaE"/>
</dbReference>
<evidence type="ECO:0000256" key="3">
    <source>
        <dbReference type="ARBA" id="ARBA00019010"/>
    </source>
</evidence>
<evidence type="ECO:0000256" key="4">
    <source>
        <dbReference type="ARBA" id="ARBA00022490"/>
    </source>
</evidence>
<evidence type="ECO:0000256" key="12">
    <source>
        <dbReference type="SAM" id="MobiDB-lite"/>
    </source>
</evidence>
<comment type="subcellular location">
    <subcellularLocation>
        <location evidence="1">Cytoplasm</location>
    </subcellularLocation>
</comment>
<proteinExistence type="inferred from homology"/>
<evidence type="ECO:0000256" key="2">
    <source>
        <dbReference type="ARBA" id="ARBA00007599"/>
    </source>
</evidence>
<feature type="compositionally biased region" description="Low complexity" evidence="12">
    <location>
        <begin position="146"/>
        <end position="160"/>
    </location>
</feature>
<evidence type="ECO:0000313" key="13">
    <source>
        <dbReference type="EMBL" id="MCZ0859478.1"/>
    </source>
</evidence>
<feature type="region of interest" description="Disordered" evidence="12">
    <location>
        <begin position="138"/>
        <end position="171"/>
    </location>
</feature>
<evidence type="ECO:0000256" key="8">
    <source>
        <dbReference type="ARBA" id="ARBA00022840"/>
    </source>
</evidence>
<evidence type="ECO:0000256" key="7">
    <source>
        <dbReference type="ARBA" id="ARBA00022741"/>
    </source>
</evidence>
<dbReference type="InterPro" id="IPR027417">
    <property type="entry name" value="P-loop_NTPase"/>
</dbReference>
<dbReference type="EMBL" id="JAPTMY010000056">
    <property type="protein sequence ID" value="MCZ0859478.1"/>
    <property type="molecule type" value="Genomic_DNA"/>
</dbReference>
<evidence type="ECO:0000313" key="14">
    <source>
        <dbReference type="Proteomes" id="UP001072034"/>
    </source>
</evidence>
<dbReference type="Pfam" id="PF02367">
    <property type="entry name" value="TsaE"/>
    <property type="match status" value="1"/>
</dbReference>
<accession>A0ABT4ICL3</accession>
<keyword evidence="4" id="KW-0963">Cytoplasm</keyword>
<dbReference type="PANTHER" id="PTHR33540">
    <property type="entry name" value="TRNA THREONYLCARBAMOYLADENOSINE BIOSYNTHESIS PROTEIN TSAE"/>
    <property type="match status" value="1"/>
</dbReference>
<evidence type="ECO:0000256" key="11">
    <source>
        <dbReference type="ARBA" id="ARBA00032441"/>
    </source>
</evidence>
<dbReference type="Gene3D" id="3.40.50.300">
    <property type="entry name" value="P-loop containing nucleotide triphosphate hydrolases"/>
    <property type="match status" value="1"/>
</dbReference>
<keyword evidence="5" id="KW-0819">tRNA processing</keyword>
<evidence type="ECO:0000256" key="1">
    <source>
        <dbReference type="ARBA" id="ARBA00004496"/>
    </source>
</evidence>
<reference evidence="13" key="1">
    <citation type="submission" date="2022-10" db="EMBL/GenBank/DDBJ databases">
        <title>Genome sequence of Actinomyces israelii ATCC 10048.</title>
        <authorList>
            <person name="Watt R.M."/>
            <person name="Tong W.M."/>
        </authorList>
    </citation>
    <scope>NUCLEOTIDE SEQUENCE</scope>
    <source>
        <strain evidence="13">ATCC 10048</strain>
    </source>
</reference>
<keyword evidence="7" id="KW-0547">Nucleotide-binding</keyword>
<evidence type="ECO:0000256" key="9">
    <source>
        <dbReference type="ARBA" id="ARBA00022842"/>
    </source>
</evidence>